<protein>
    <submittedName>
        <fullName evidence="6">TetR family transcriptional regulator</fullName>
    </submittedName>
</protein>
<dbReference type="EMBL" id="LWGR01000012">
    <property type="protein sequence ID" value="KZM71524.1"/>
    <property type="molecule type" value="Genomic_DNA"/>
</dbReference>
<dbReference type="InterPro" id="IPR025996">
    <property type="entry name" value="MT1864/Rv1816-like_C"/>
</dbReference>
<evidence type="ECO:0000256" key="1">
    <source>
        <dbReference type="ARBA" id="ARBA00023015"/>
    </source>
</evidence>
<dbReference type="Gene3D" id="1.10.357.10">
    <property type="entry name" value="Tetracycline Repressor, domain 2"/>
    <property type="match status" value="1"/>
</dbReference>
<evidence type="ECO:0000256" key="4">
    <source>
        <dbReference type="PROSITE-ProRule" id="PRU00335"/>
    </source>
</evidence>
<evidence type="ECO:0000313" key="7">
    <source>
        <dbReference type="Proteomes" id="UP000076512"/>
    </source>
</evidence>
<feature type="domain" description="HTH tetR-type" evidence="5">
    <location>
        <begin position="12"/>
        <end position="72"/>
    </location>
</feature>
<dbReference type="GO" id="GO:0003700">
    <property type="term" value="F:DNA-binding transcription factor activity"/>
    <property type="evidence" value="ECO:0007669"/>
    <property type="project" value="TreeGrafter"/>
</dbReference>
<organism evidence="6 7">
    <name type="scientific">Nocardia terpenica</name>
    <dbReference type="NCBI Taxonomy" id="455432"/>
    <lineage>
        <taxon>Bacteria</taxon>
        <taxon>Bacillati</taxon>
        <taxon>Actinomycetota</taxon>
        <taxon>Actinomycetes</taxon>
        <taxon>Mycobacteriales</taxon>
        <taxon>Nocardiaceae</taxon>
        <taxon>Nocardia</taxon>
    </lineage>
</organism>
<proteinExistence type="predicted"/>
<accession>A0A164KLS4</accession>
<dbReference type="Pfam" id="PF00440">
    <property type="entry name" value="TetR_N"/>
    <property type="match status" value="1"/>
</dbReference>
<reference evidence="6 7" key="1">
    <citation type="submission" date="2016-04" db="EMBL/GenBank/DDBJ databases">
        <authorList>
            <person name="Evans L.H."/>
            <person name="Alamgir A."/>
            <person name="Owens N."/>
            <person name="Weber N.D."/>
            <person name="Virtaneva K."/>
            <person name="Barbian K."/>
            <person name="Babar A."/>
            <person name="Rosenke K."/>
        </authorList>
    </citation>
    <scope>NUCLEOTIDE SEQUENCE [LARGE SCALE GENOMIC DNA]</scope>
    <source>
        <strain evidence="6 7">IFM 0406</strain>
    </source>
</reference>
<dbReference type="PANTHER" id="PTHR30055">
    <property type="entry name" value="HTH-TYPE TRANSCRIPTIONAL REGULATOR RUTR"/>
    <property type="match status" value="1"/>
</dbReference>
<dbReference type="Pfam" id="PF13305">
    <property type="entry name" value="TetR_C_33"/>
    <property type="match status" value="1"/>
</dbReference>
<keyword evidence="3" id="KW-0804">Transcription</keyword>
<evidence type="ECO:0000313" key="6">
    <source>
        <dbReference type="EMBL" id="KZM71524.1"/>
    </source>
</evidence>
<name>A0A164KLS4_9NOCA</name>
<dbReference type="InterPro" id="IPR009057">
    <property type="entry name" value="Homeodomain-like_sf"/>
</dbReference>
<dbReference type="SUPFAM" id="SSF46689">
    <property type="entry name" value="Homeodomain-like"/>
    <property type="match status" value="1"/>
</dbReference>
<evidence type="ECO:0000256" key="2">
    <source>
        <dbReference type="ARBA" id="ARBA00023125"/>
    </source>
</evidence>
<dbReference type="InterPro" id="IPR050109">
    <property type="entry name" value="HTH-type_TetR-like_transc_reg"/>
</dbReference>
<feature type="DNA-binding region" description="H-T-H motif" evidence="4">
    <location>
        <begin position="35"/>
        <end position="54"/>
    </location>
</feature>
<dbReference type="SUPFAM" id="SSF48498">
    <property type="entry name" value="Tetracyclin repressor-like, C-terminal domain"/>
    <property type="match status" value="1"/>
</dbReference>
<dbReference type="AlphaFoldDB" id="A0A164KLS4"/>
<dbReference type="PANTHER" id="PTHR30055:SF234">
    <property type="entry name" value="HTH-TYPE TRANSCRIPTIONAL REGULATOR BETI"/>
    <property type="match status" value="1"/>
</dbReference>
<gene>
    <name evidence="6" type="ORF">AWN90_01905</name>
</gene>
<dbReference type="InterPro" id="IPR001647">
    <property type="entry name" value="HTH_TetR"/>
</dbReference>
<dbReference type="GO" id="GO:0000976">
    <property type="term" value="F:transcription cis-regulatory region binding"/>
    <property type="evidence" value="ECO:0007669"/>
    <property type="project" value="TreeGrafter"/>
</dbReference>
<keyword evidence="2 4" id="KW-0238">DNA-binding</keyword>
<dbReference type="OrthoDB" id="4641396at2"/>
<dbReference type="PROSITE" id="PS50977">
    <property type="entry name" value="HTH_TETR_2"/>
    <property type="match status" value="1"/>
</dbReference>
<evidence type="ECO:0000259" key="5">
    <source>
        <dbReference type="PROSITE" id="PS50977"/>
    </source>
</evidence>
<dbReference type="Proteomes" id="UP000076512">
    <property type="component" value="Unassembled WGS sequence"/>
</dbReference>
<keyword evidence="7" id="KW-1185">Reference proteome</keyword>
<dbReference type="RefSeq" id="WP_067577112.1">
    <property type="nucleotide sequence ID" value="NZ_JAAFZG010000029.1"/>
</dbReference>
<evidence type="ECO:0000256" key="3">
    <source>
        <dbReference type="ARBA" id="ARBA00023163"/>
    </source>
</evidence>
<sequence length="190" mass="20801">MTAQSRRERQRAERHQLIVRTAREIAESSGWEAVTVRRLAEAIEYSQPVLYSHFAGKDAIVAAVAEQGFAEMGAESRALREAAAGPAEALTAVAGGYLEFARRSPALYDAMFVQKVDLRFGADAPQALRDAFAELVAVFAPFAGEADVETFTEVAWGALHGLATLDHDGRLRPDFREQRLAVLVAQWTRG</sequence>
<dbReference type="STRING" id="455432.AWN90_01905"/>
<dbReference type="InterPro" id="IPR036271">
    <property type="entry name" value="Tet_transcr_reg_TetR-rel_C_sf"/>
</dbReference>
<comment type="caution">
    <text evidence="6">The sequence shown here is derived from an EMBL/GenBank/DDBJ whole genome shotgun (WGS) entry which is preliminary data.</text>
</comment>
<keyword evidence="1" id="KW-0805">Transcription regulation</keyword>